<evidence type="ECO:0000313" key="3">
    <source>
        <dbReference type="Proteomes" id="UP000281975"/>
    </source>
</evidence>
<dbReference type="EMBL" id="RBIN01000003">
    <property type="protein sequence ID" value="RKR06151.1"/>
    <property type="molecule type" value="Genomic_DNA"/>
</dbReference>
<comment type="caution">
    <text evidence="2">The sequence shown here is derived from an EMBL/GenBank/DDBJ whole genome shotgun (WGS) entry which is preliminary data.</text>
</comment>
<dbReference type="Proteomes" id="UP000281975">
    <property type="component" value="Unassembled WGS sequence"/>
</dbReference>
<keyword evidence="3" id="KW-1185">Reference proteome</keyword>
<sequence>MSANQRGGHDVMLREDAAMRHRRKQERRAEAYALQALQRSLTLMPVTGSGEQARRDEQAPLRH</sequence>
<feature type="compositionally biased region" description="Basic and acidic residues" evidence="1">
    <location>
        <begin position="52"/>
        <end position="63"/>
    </location>
</feature>
<dbReference type="AlphaFoldDB" id="A0A420WYC2"/>
<evidence type="ECO:0000313" key="2">
    <source>
        <dbReference type="EMBL" id="RKR06151.1"/>
    </source>
</evidence>
<feature type="region of interest" description="Disordered" evidence="1">
    <location>
        <begin position="1"/>
        <end position="27"/>
    </location>
</feature>
<reference evidence="2 3" key="1">
    <citation type="submission" date="2018-10" db="EMBL/GenBank/DDBJ databases">
        <title>Genomic Encyclopedia of Type Strains, Phase IV (KMG-IV): sequencing the most valuable type-strain genomes for metagenomic binning, comparative biology and taxonomic classification.</title>
        <authorList>
            <person name="Goeker M."/>
        </authorList>
    </citation>
    <scope>NUCLEOTIDE SEQUENCE [LARGE SCALE GENOMIC DNA]</scope>
    <source>
        <strain evidence="2 3">DSM 23229</strain>
    </source>
</reference>
<evidence type="ECO:0000256" key="1">
    <source>
        <dbReference type="SAM" id="MobiDB-lite"/>
    </source>
</evidence>
<dbReference type="OrthoDB" id="9953139at2"/>
<gene>
    <name evidence="2" type="ORF">C7446_1088</name>
</gene>
<feature type="compositionally biased region" description="Basic and acidic residues" evidence="1">
    <location>
        <begin position="7"/>
        <end position="19"/>
    </location>
</feature>
<organism evidence="2 3">
    <name type="scientific">Kushneria sinocarnis</name>
    <dbReference type="NCBI Taxonomy" id="595502"/>
    <lineage>
        <taxon>Bacteria</taxon>
        <taxon>Pseudomonadati</taxon>
        <taxon>Pseudomonadota</taxon>
        <taxon>Gammaproteobacteria</taxon>
        <taxon>Oceanospirillales</taxon>
        <taxon>Halomonadaceae</taxon>
        <taxon>Kushneria</taxon>
    </lineage>
</organism>
<proteinExistence type="predicted"/>
<accession>A0A420WYC2</accession>
<dbReference type="RefSeq" id="WP_121172082.1">
    <property type="nucleotide sequence ID" value="NZ_RBIN01000003.1"/>
</dbReference>
<feature type="region of interest" description="Disordered" evidence="1">
    <location>
        <begin position="43"/>
        <end position="63"/>
    </location>
</feature>
<name>A0A420WYC2_9GAMM</name>
<protein>
    <submittedName>
        <fullName evidence="2">Uncharacterized protein</fullName>
    </submittedName>
</protein>